<dbReference type="AlphaFoldDB" id="A0A1C7I6T1"/>
<dbReference type="Pfam" id="PF00881">
    <property type="entry name" value="Nitroreductase"/>
    <property type="match status" value="1"/>
</dbReference>
<dbReference type="Gene3D" id="3.40.109.10">
    <property type="entry name" value="NADH Oxidase"/>
    <property type="match status" value="1"/>
</dbReference>
<dbReference type="GO" id="GO:0016491">
    <property type="term" value="F:oxidoreductase activity"/>
    <property type="evidence" value="ECO:0007669"/>
    <property type="project" value="UniProtKB-KW"/>
</dbReference>
<evidence type="ECO:0000259" key="3">
    <source>
        <dbReference type="Pfam" id="PF00881"/>
    </source>
</evidence>
<keyword evidence="5" id="KW-1185">Reference proteome</keyword>
<organism evidence="4 5">
    <name type="scientific">Blautia pseudococcoides</name>
    <dbReference type="NCBI Taxonomy" id="1796616"/>
    <lineage>
        <taxon>Bacteria</taxon>
        <taxon>Bacillati</taxon>
        <taxon>Bacillota</taxon>
        <taxon>Clostridia</taxon>
        <taxon>Lachnospirales</taxon>
        <taxon>Lachnospiraceae</taxon>
        <taxon>Blautia</taxon>
    </lineage>
</organism>
<evidence type="ECO:0000256" key="1">
    <source>
        <dbReference type="ARBA" id="ARBA00007118"/>
    </source>
</evidence>
<reference evidence="4" key="1">
    <citation type="submission" date="2017-04" db="EMBL/GenBank/DDBJ databases">
        <title>Complete Genome Sequences of Twelve Strains of a Stable Defined Moderately Diverse Mouse Microbiota 2 (sDMDMm2).</title>
        <authorList>
            <person name="Uchimura Y."/>
            <person name="Wyss M."/>
            <person name="Brugiroux S."/>
            <person name="Limenitakis J.P."/>
            <person name="Stecher B."/>
            <person name="McCoy K.D."/>
            <person name="Macpherson A.J."/>
        </authorList>
    </citation>
    <scope>NUCLEOTIDE SEQUENCE</scope>
    <source>
        <strain evidence="4">YL58</strain>
    </source>
</reference>
<comment type="similarity">
    <text evidence="1">Belongs to the nitroreductase family.</text>
</comment>
<dbReference type="PANTHER" id="PTHR43673:SF10">
    <property type="entry name" value="NADH DEHYDROGENASE_NAD(P)H NITROREDUCTASE XCC3605-RELATED"/>
    <property type="match status" value="1"/>
</dbReference>
<protein>
    <submittedName>
        <fullName evidence="4">NAD(P)H nitroreductase</fullName>
    </submittedName>
</protein>
<dbReference type="KEGG" id="byl:A4V09_05755"/>
<dbReference type="Proteomes" id="UP000092574">
    <property type="component" value="Chromosome"/>
</dbReference>
<accession>A0A1C7I6T1</accession>
<evidence type="ECO:0000313" key="4">
    <source>
        <dbReference type="EMBL" id="ANU75311.1"/>
    </source>
</evidence>
<dbReference type="OrthoDB" id="9783470at2"/>
<proteinExistence type="inferred from homology"/>
<gene>
    <name evidence="4" type="ORF">A4V09_05755</name>
</gene>
<dbReference type="EMBL" id="CP015405">
    <property type="protein sequence ID" value="ANU75311.1"/>
    <property type="molecule type" value="Genomic_DNA"/>
</dbReference>
<dbReference type="InterPro" id="IPR000415">
    <property type="entry name" value="Nitroreductase-like"/>
</dbReference>
<dbReference type="SUPFAM" id="SSF55469">
    <property type="entry name" value="FMN-dependent nitroreductase-like"/>
    <property type="match status" value="1"/>
</dbReference>
<keyword evidence="2" id="KW-0560">Oxidoreductase</keyword>
<sequence length="172" mass="19626">MNAVMENILTRRSIRAFQNKEILKNELEQIVQAGLYAPSGQNRQTWKFTVVTDRDKIRKLAEVIGRKLGRDGYDMYSPQVLVIPSNEKENRHSMEDNACALENIFLAAHSFGIGSVWINQMRDLCQESEVREILNSWDIPRSHKVFGMAALGYAAASENKEVKKTGEVHFVE</sequence>
<name>A0A1C7I6T1_9FIRM</name>
<feature type="domain" description="Nitroreductase" evidence="3">
    <location>
        <begin position="8"/>
        <end position="153"/>
    </location>
</feature>
<dbReference type="STRING" id="1796616.A4V09_05755"/>
<dbReference type="RefSeq" id="WP_065541518.1">
    <property type="nucleotide sequence ID" value="NZ_CP015405.2"/>
</dbReference>
<dbReference type="InterPro" id="IPR029479">
    <property type="entry name" value="Nitroreductase"/>
</dbReference>
<dbReference type="PANTHER" id="PTHR43673">
    <property type="entry name" value="NAD(P)H NITROREDUCTASE YDGI-RELATED"/>
    <property type="match status" value="1"/>
</dbReference>
<evidence type="ECO:0000256" key="2">
    <source>
        <dbReference type="ARBA" id="ARBA00023002"/>
    </source>
</evidence>
<dbReference type="CDD" id="cd02062">
    <property type="entry name" value="Nitro_FMN_reductase"/>
    <property type="match status" value="1"/>
</dbReference>
<evidence type="ECO:0000313" key="5">
    <source>
        <dbReference type="Proteomes" id="UP000092574"/>
    </source>
</evidence>